<feature type="compositionally biased region" description="Basic and acidic residues" evidence="1">
    <location>
        <begin position="250"/>
        <end position="292"/>
    </location>
</feature>
<gene>
    <name evidence="2" type="ORF">PCOR1329_LOCUS30576</name>
</gene>
<accession>A0ABN9SLD5</accession>
<dbReference type="SUPFAM" id="SSF57850">
    <property type="entry name" value="RING/U-box"/>
    <property type="match status" value="1"/>
</dbReference>
<evidence type="ECO:0000313" key="2">
    <source>
        <dbReference type="EMBL" id="CAK0832596.1"/>
    </source>
</evidence>
<feature type="region of interest" description="Disordered" evidence="1">
    <location>
        <begin position="250"/>
        <end position="326"/>
    </location>
</feature>
<sequence>MKRDMFDQYEASKRGGGAQKKGKGPPDCPKSDGMSPFTGITFASGEMYVRINGTEGQCRRLVKLGGANYSTMVNFSRTCGPAGEYKRRIAENISTISFCAGGLDWAKHDGEMIEVETEDGTFEVEVTEAKYEVLLECWKRGCDCEQAKNPKMKAIFIALGVIAVGGLSYDSLKVAWAKISGAKPPKHVECKKGHRMEKVKLTRTHYCDVCGVAGTLYQCRENCNFDMCKKCYDDRKTKVKATFAAWLEKHPEEKSKKNKKDDEDQRDDREADEASKSEAESEGRSGRGEDAKSSASGDLGNAASEQGGADEGAADEGAAGEQEGTE</sequence>
<proteinExistence type="predicted"/>
<keyword evidence="3" id="KW-1185">Reference proteome</keyword>
<reference evidence="2" key="1">
    <citation type="submission" date="2023-10" db="EMBL/GenBank/DDBJ databases">
        <authorList>
            <person name="Chen Y."/>
            <person name="Shah S."/>
            <person name="Dougan E. K."/>
            <person name="Thang M."/>
            <person name="Chan C."/>
        </authorList>
    </citation>
    <scope>NUCLEOTIDE SEQUENCE [LARGE SCALE GENOMIC DNA]</scope>
</reference>
<feature type="compositionally biased region" description="Low complexity" evidence="1">
    <location>
        <begin position="315"/>
        <end position="326"/>
    </location>
</feature>
<evidence type="ECO:0000256" key="1">
    <source>
        <dbReference type="SAM" id="MobiDB-lite"/>
    </source>
</evidence>
<feature type="region of interest" description="Disordered" evidence="1">
    <location>
        <begin position="1"/>
        <end position="35"/>
    </location>
</feature>
<dbReference type="Proteomes" id="UP001189429">
    <property type="component" value="Unassembled WGS sequence"/>
</dbReference>
<comment type="caution">
    <text evidence="2">The sequence shown here is derived from an EMBL/GenBank/DDBJ whole genome shotgun (WGS) entry which is preliminary data.</text>
</comment>
<evidence type="ECO:0008006" key="4">
    <source>
        <dbReference type="Google" id="ProtNLM"/>
    </source>
</evidence>
<organism evidence="2 3">
    <name type="scientific">Prorocentrum cordatum</name>
    <dbReference type="NCBI Taxonomy" id="2364126"/>
    <lineage>
        <taxon>Eukaryota</taxon>
        <taxon>Sar</taxon>
        <taxon>Alveolata</taxon>
        <taxon>Dinophyceae</taxon>
        <taxon>Prorocentrales</taxon>
        <taxon>Prorocentraceae</taxon>
        <taxon>Prorocentrum</taxon>
    </lineage>
</organism>
<name>A0ABN9SLD5_9DINO</name>
<feature type="compositionally biased region" description="Basic and acidic residues" evidence="1">
    <location>
        <begin position="1"/>
        <end position="13"/>
    </location>
</feature>
<dbReference type="EMBL" id="CAUYUJ010011781">
    <property type="protein sequence ID" value="CAK0832596.1"/>
    <property type="molecule type" value="Genomic_DNA"/>
</dbReference>
<protein>
    <recommendedName>
        <fullName evidence="4">ZZ-type domain-containing protein</fullName>
    </recommendedName>
</protein>
<evidence type="ECO:0000313" key="3">
    <source>
        <dbReference type="Proteomes" id="UP001189429"/>
    </source>
</evidence>